<dbReference type="Proteomes" id="UP000598217">
    <property type="component" value="Unassembled WGS sequence"/>
</dbReference>
<proteinExistence type="predicted"/>
<comment type="caution">
    <text evidence="2">The sequence shown here is derived from an EMBL/GenBank/DDBJ whole genome shotgun (WGS) entry which is preliminary data.</text>
</comment>
<gene>
    <name evidence="2" type="ORF">H4W79_000782</name>
</gene>
<reference evidence="2 3" key="1">
    <citation type="submission" date="2020-10" db="EMBL/GenBank/DDBJ databases">
        <title>Sequencing the genomes of 1000 actinobacteria strains.</title>
        <authorList>
            <person name="Klenk H.-P."/>
        </authorList>
    </citation>
    <scope>NUCLEOTIDE SEQUENCE [LARGE SCALE GENOMIC DNA]</scope>
    <source>
        <strain evidence="2 3">DSM 45157</strain>
    </source>
</reference>
<accession>A0ABR9HC22</accession>
<keyword evidence="3" id="KW-1185">Reference proteome</keyword>
<name>A0ABR9HC22_9ACTN</name>
<feature type="region of interest" description="Disordered" evidence="1">
    <location>
        <begin position="26"/>
        <end position="55"/>
    </location>
</feature>
<evidence type="ECO:0000313" key="2">
    <source>
        <dbReference type="EMBL" id="MBE1456568.1"/>
    </source>
</evidence>
<dbReference type="EMBL" id="JADBDY010000001">
    <property type="protein sequence ID" value="MBE1456568.1"/>
    <property type="molecule type" value="Genomic_DNA"/>
</dbReference>
<evidence type="ECO:0000313" key="3">
    <source>
        <dbReference type="Proteomes" id="UP000598217"/>
    </source>
</evidence>
<evidence type="ECO:0000256" key="1">
    <source>
        <dbReference type="SAM" id="MobiDB-lite"/>
    </source>
</evidence>
<dbReference type="RefSeq" id="WP_191268383.1">
    <property type="nucleotide sequence ID" value="NZ_BMXJ01000002.1"/>
</dbReference>
<protein>
    <submittedName>
        <fullName evidence="2">Uncharacterized protein</fullName>
    </submittedName>
</protein>
<organism evidence="2 3">
    <name type="scientific">Nocardiopsis terrae</name>
    <dbReference type="NCBI Taxonomy" id="372655"/>
    <lineage>
        <taxon>Bacteria</taxon>
        <taxon>Bacillati</taxon>
        <taxon>Actinomycetota</taxon>
        <taxon>Actinomycetes</taxon>
        <taxon>Streptosporangiales</taxon>
        <taxon>Nocardiopsidaceae</taxon>
        <taxon>Nocardiopsis</taxon>
    </lineage>
</organism>
<sequence length="55" mass="6232">MHPEIAAQAADAYRAEAELAAREERAVRKAVRERRRQERERGRGPHAAGRRTPAV</sequence>